<proteinExistence type="predicted"/>
<evidence type="ECO:0000259" key="1">
    <source>
        <dbReference type="Pfam" id="PF00078"/>
    </source>
</evidence>
<dbReference type="Proteomes" id="UP001558613">
    <property type="component" value="Unassembled WGS sequence"/>
</dbReference>
<accession>A0ABR3M226</accession>
<evidence type="ECO:0000313" key="2">
    <source>
        <dbReference type="EMBL" id="KAL1259178.1"/>
    </source>
</evidence>
<dbReference type="EMBL" id="JAYMGO010000016">
    <property type="protein sequence ID" value="KAL1259178.1"/>
    <property type="molecule type" value="Genomic_DNA"/>
</dbReference>
<dbReference type="Pfam" id="PF00078">
    <property type="entry name" value="RVT_1"/>
    <property type="match status" value="1"/>
</dbReference>
<reference evidence="2 3" key="1">
    <citation type="submission" date="2023-09" db="EMBL/GenBank/DDBJ databases">
        <authorList>
            <person name="Wang M."/>
        </authorList>
    </citation>
    <scope>NUCLEOTIDE SEQUENCE [LARGE SCALE GENOMIC DNA]</scope>
    <source>
        <strain evidence="2">GT-2023</strain>
        <tissue evidence="2">Liver</tissue>
    </source>
</reference>
<name>A0ABR3M226_9TELE</name>
<feature type="domain" description="Reverse transcriptase" evidence="1">
    <location>
        <begin position="6"/>
        <end position="95"/>
    </location>
</feature>
<comment type="caution">
    <text evidence="2">The sequence shown here is derived from an EMBL/GenBank/DDBJ whole genome shotgun (WGS) entry which is preliminary data.</text>
</comment>
<keyword evidence="3" id="KW-1185">Reference proteome</keyword>
<gene>
    <name evidence="2" type="ORF">QQF64_009755</name>
</gene>
<dbReference type="PANTHER" id="PTHR47027:SF30">
    <property type="entry name" value="THAP-TYPE DOMAIN-CONTAINING PROTEIN"/>
    <property type="match status" value="1"/>
</dbReference>
<dbReference type="InterPro" id="IPR000477">
    <property type="entry name" value="RT_dom"/>
</dbReference>
<dbReference type="PANTHER" id="PTHR47027">
    <property type="entry name" value="REVERSE TRANSCRIPTASE DOMAIN-CONTAINING PROTEIN"/>
    <property type="match status" value="1"/>
</dbReference>
<protein>
    <recommendedName>
        <fullName evidence="1">Reverse transcriptase domain-containing protein</fullName>
    </recommendedName>
</protein>
<organism evidence="2 3">
    <name type="scientific">Cirrhinus molitorella</name>
    <name type="common">mud carp</name>
    <dbReference type="NCBI Taxonomy" id="172907"/>
    <lineage>
        <taxon>Eukaryota</taxon>
        <taxon>Metazoa</taxon>
        <taxon>Chordata</taxon>
        <taxon>Craniata</taxon>
        <taxon>Vertebrata</taxon>
        <taxon>Euteleostomi</taxon>
        <taxon>Actinopterygii</taxon>
        <taxon>Neopterygii</taxon>
        <taxon>Teleostei</taxon>
        <taxon>Ostariophysi</taxon>
        <taxon>Cypriniformes</taxon>
        <taxon>Cyprinidae</taxon>
        <taxon>Labeoninae</taxon>
        <taxon>Labeonini</taxon>
        <taxon>Cirrhinus</taxon>
    </lineage>
</organism>
<sequence>MWEFTQPVHMCFVDLEKAFDHVPCSILWEVLWEYEVRGTLLRAVWSLYDRSRSFVRIAGSKSDLFTKHVGLGQGFPLSPVLFIIFMDRISRRSQGAEGHALGWFAAECEAAGMRISTSMSEAMVLDWKRVVCLLNFYLGRYSGLVPPGGGPGEDPGHAGKTMSPSLPGNALGKYDTVLLKLHTHLL</sequence>
<evidence type="ECO:0000313" key="3">
    <source>
        <dbReference type="Proteomes" id="UP001558613"/>
    </source>
</evidence>